<reference evidence="3 4" key="1">
    <citation type="journal article" date="2020" name="Nat. Food">
        <title>A phased Vanilla planifolia genome enables genetic improvement of flavour and production.</title>
        <authorList>
            <person name="Hasing T."/>
            <person name="Tang H."/>
            <person name="Brym M."/>
            <person name="Khazi F."/>
            <person name="Huang T."/>
            <person name="Chambers A.H."/>
        </authorList>
    </citation>
    <scope>NUCLEOTIDE SEQUENCE [LARGE SCALE GENOMIC DNA]</scope>
    <source>
        <tissue evidence="1">Leaf</tissue>
    </source>
</reference>
<dbReference type="EMBL" id="JADCNL010000012">
    <property type="protein sequence ID" value="KAG0457064.1"/>
    <property type="molecule type" value="Genomic_DNA"/>
</dbReference>
<evidence type="ECO:0000313" key="1">
    <source>
        <dbReference type="EMBL" id="KAG0457064.1"/>
    </source>
</evidence>
<sequence>MSLRSVLARKRKATVDAEDAEAVSQEKGSSVTTAVVAASIDEGLGLVVAVVMAAASAFRKPYHL</sequence>
<comment type="caution">
    <text evidence="1">The sequence shown here is derived from an EMBL/GenBank/DDBJ whole genome shotgun (WGS) entry which is preliminary data.</text>
</comment>
<name>A0A835PSW7_VANPL</name>
<evidence type="ECO:0000313" key="4">
    <source>
        <dbReference type="Proteomes" id="UP000639772"/>
    </source>
</evidence>
<dbReference type="AlphaFoldDB" id="A0A835PSW7"/>
<evidence type="ECO:0000313" key="3">
    <source>
        <dbReference type="Proteomes" id="UP000636800"/>
    </source>
</evidence>
<dbReference type="Proteomes" id="UP000636800">
    <property type="component" value="Chromosome 12"/>
</dbReference>
<dbReference type="Proteomes" id="UP000639772">
    <property type="component" value="Chromosome 12"/>
</dbReference>
<dbReference type="EMBL" id="JADCNM010000012">
    <property type="protein sequence ID" value="KAG0458765.1"/>
    <property type="molecule type" value="Genomic_DNA"/>
</dbReference>
<evidence type="ECO:0000313" key="2">
    <source>
        <dbReference type="EMBL" id="KAG0458765.1"/>
    </source>
</evidence>
<keyword evidence="3" id="KW-1185">Reference proteome</keyword>
<proteinExistence type="predicted"/>
<organism evidence="1 3">
    <name type="scientific">Vanilla planifolia</name>
    <name type="common">Vanilla</name>
    <dbReference type="NCBI Taxonomy" id="51239"/>
    <lineage>
        <taxon>Eukaryota</taxon>
        <taxon>Viridiplantae</taxon>
        <taxon>Streptophyta</taxon>
        <taxon>Embryophyta</taxon>
        <taxon>Tracheophyta</taxon>
        <taxon>Spermatophyta</taxon>
        <taxon>Magnoliopsida</taxon>
        <taxon>Liliopsida</taxon>
        <taxon>Asparagales</taxon>
        <taxon>Orchidaceae</taxon>
        <taxon>Vanilloideae</taxon>
        <taxon>Vanilleae</taxon>
        <taxon>Vanilla</taxon>
    </lineage>
</organism>
<accession>A0A835PSW7</accession>
<gene>
    <name evidence="2" type="ORF">HPP92_021893</name>
    <name evidence="1" type="ORF">HPP92_022221</name>
</gene>
<protein>
    <submittedName>
        <fullName evidence="1">Uncharacterized protein</fullName>
    </submittedName>
</protein>